<evidence type="ECO:0000313" key="1">
    <source>
        <dbReference type="EMBL" id="AII27998.1"/>
    </source>
</evidence>
<name>A0A076G8S9_9CAUD</name>
<organism evidence="1 2">
    <name type="scientific">Bacillus phage Bobb</name>
    <dbReference type="NCBI Taxonomy" id="1527469"/>
    <lineage>
        <taxon>Viruses</taxon>
        <taxon>Duplodnaviria</taxon>
        <taxon>Heunggongvirae</taxon>
        <taxon>Uroviricota</taxon>
        <taxon>Caudoviricetes</taxon>
        <taxon>Herelleviridae</taxon>
        <taxon>Bastillevirinae</taxon>
        <taxon>Agatevirus</taxon>
        <taxon>Agatevirus bobb</taxon>
    </lineage>
</organism>
<sequence length="222" mass="24836">MSNEYVPPPFEEFTKEEAKAFATTTVSAEDVASEAAIVKMYSEGRTVGEIQDTFKISSGKMYEIITRHNLPLRNGRIKNSKAGKRLQEMTKNEKRNLVKDYEDGMNLNDIYKKYNINKHGTYTILNEFKVDRKVAIRKVADKGSKTAALDNSPNILFLDKNKAPSMSEWARPASADIVVSDPSRVRQVSIPLENITDIQMGVDDAGNPTVKFTVLKGTNVTL</sequence>
<dbReference type="EMBL" id="KM051843">
    <property type="protein sequence ID" value="AII27998.1"/>
    <property type="molecule type" value="Genomic_DNA"/>
</dbReference>
<reference evidence="1 2" key="1">
    <citation type="submission" date="2014-06" db="EMBL/GenBank/DDBJ databases">
        <title>Bioinformatic genomic analysis of Bacillus phage Bobb.</title>
        <authorList>
            <person name="Lewis H.M.N."/>
            <person name="Temple L."/>
            <person name="Barth R.N."/>
            <person name="Bowles K.M."/>
            <person name="Churchin D.I."/>
            <person name="Scott-Croshaw C."/>
            <person name="Glasgow G.H."/>
            <person name="Gloe M.W."/>
            <person name="McGough T.M."/>
            <person name="Nutbrown S.A."/>
            <person name="Romulus S.R."/>
            <person name="Sanders K.A.M."/>
            <person name="Diachok C.R."/>
            <person name="Serigano J.P."/>
            <person name="Shin D."/>
            <person name="Suresh M.H."/>
            <person name="Conner A.R.N."/>
            <person name="Korba R.M."/>
            <person name="Livermore R.J."/>
            <person name="Rohlf M.B."/>
            <person name="Utterback S.D."/>
            <person name="Wilson V.E."/>
        </authorList>
    </citation>
    <scope>NUCLEOTIDE SEQUENCE [LARGE SCALE GENOMIC DNA]</scope>
</reference>
<accession>A0A076G8S9</accession>
<dbReference type="Gene3D" id="1.10.10.60">
    <property type="entry name" value="Homeodomain-like"/>
    <property type="match status" value="2"/>
</dbReference>
<protein>
    <submittedName>
        <fullName evidence="1">Uncharacterized protein</fullName>
    </submittedName>
</protein>
<dbReference type="OrthoDB" id="11879at10239"/>
<dbReference type="RefSeq" id="YP_009056366.1">
    <property type="nucleotide sequence ID" value="NC_024792.1"/>
</dbReference>
<keyword evidence="2" id="KW-1185">Reference proteome</keyword>
<dbReference type="KEGG" id="vg:20283384"/>
<dbReference type="GeneID" id="20283384"/>
<proteinExistence type="predicted"/>
<evidence type="ECO:0000313" key="2">
    <source>
        <dbReference type="Proteomes" id="UP000028664"/>
    </source>
</evidence>
<dbReference type="Proteomes" id="UP000028664">
    <property type="component" value="Segment"/>
</dbReference>